<dbReference type="PANTHER" id="PTHR35936">
    <property type="entry name" value="MEMBRANE-BOUND LYTIC MUREIN TRANSGLYCOSYLASE F"/>
    <property type="match status" value="1"/>
</dbReference>
<protein>
    <submittedName>
        <fullName evidence="3">Uncharacterized protein</fullName>
    </submittedName>
</protein>
<organism evidence="3 4">
    <name type="scientific">Saliniradius amylolyticus</name>
    <dbReference type="NCBI Taxonomy" id="2183582"/>
    <lineage>
        <taxon>Bacteria</taxon>
        <taxon>Pseudomonadati</taxon>
        <taxon>Pseudomonadota</taxon>
        <taxon>Gammaproteobacteria</taxon>
        <taxon>Alteromonadales</taxon>
        <taxon>Alteromonadaceae</taxon>
        <taxon>Saliniradius</taxon>
    </lineage>
</organism>
<dbReference type="AlphaFoldDB" id="A0A2S2E5Z5"/>
<reference evidence="3 4" key="1">
    <citation type="submission" date="2018-05" db="EMBL/GenBank/DDBJ databases">
        <title>Salinimonas sp. HMF8227 Genome sequencing and assembly.</title>
        <authorList>
            <person name="Kang H."/>
            <person name="Kang J."/>
            <person name="Cha I."/>
            <person name="Kim H."/>
            <person name="Joh K."/>
        </authorList>
    </citation>
    <scope>NUCLEOTIDE SEQUENCE [LARGE SCALE GENOMIC DNA]</scope>
    <source>
        <strain evidence="3 4">HMF8227</strain>
    </source>
</reference>
<evidence type="ECO:0000256" key="1">
    <source>
        <dbReference type="ARBA" id="ARBA00010333"/>
    </source>
</evidence>
<sequence length="251" mass="27322">MTKLTIVSACVGLGLSSLAMSDTITIRADEWFPVNGEPGADKPGYMIELAKAVFEPAGHTVDYQLMPWERALDSVRKGRHDCVVGAYKEDAPDFVFPDTPWGLDSTGFFVQDSSNWSFSGYDSLMDMKVGVINGYAYGEEFDQLIASNPSVFRGLGGNEALDKNIKKLETGRIDVVVESPNVMRAKLKEMGVSGIKQAGTLGQPSEMYIACSPATGKSDTYIKLVEDGTAELRASGKLDEIMGRYGMSDWQ</sequence>
<dbReference type="RefSeq" id="WP_109340605.1">
    <property type="nucleotide sequence ID" value="NZ_CP029347.1"/>
</dbReference>
<feature type="signal peptide" evidence="2">
    <location>
        <begin position="1"/>
        <end position="19"/>
    </location>
</feature>
<dbReference type="PANTHER" id="PTHR35936:SF25">
    <property type="entry name" value="ABC TRANSPORTER SUBSTRATE-BINDING PROTEIN"/>
    <property type="match status" value="1"/>
</dbReference>
<name>A0A2S2E5Z5_9ALTE</name>
<comment type="similarity">
    <text evidence="1">Belongs to the bacterial solute-binding protein 3 family.</text>
</comment>
<dbReference type="EMBL" id="CP029347">
    <property type="protein sequence ID" value="AWL13085.1"/>
    <property type="molecule type" value="Genomic_DNA"/>
</dbReference>
<dbReference type="SUPFAM" id="SSF53850">
    <property type="entry name" value="Periplasmic binding protein-like II"/>
    <property type="match status" value="1"/>
</dbReference>
<proteinExistence type="inferred from homology"/>
<evidence type="ECO:0000256" key="2">
    <source>
        <dbReference type="SAM" id="SignalP"/>
    </source>
</evidence>
<keyword evidence="4" id="KW-1185">Reference proteome</keyword>
<accession>A0A2S2E5Z5</accession>
<dbReference type="KEGG" id="salh:HMF8227_02633"/>
<gene>
    <name evidence="3" type="ORF">HMF8227_02633</name>
</gene>
<keyword evidence="2" id="KW-0732">Signal</keyword>
<feature type="chain" id="PRO_5015577837" evidence="2">
    <location>
        <begin position="20"/>
        <end position="251"/>
    </location>
</feature>
<dbReference type="Gene3D" id="3.40.190.10">
    <property type="entry name" value="Periplasmic binding protein-like II"/>
    <property type="match status" value="2"/>
</dbReference>
<evidence type="ECO:0000313" key="3">
    <source>
        <dbReference type="EMBL" id="AWL13085.1"/>
    </source>
</evidence>
<dbReference type="Proteomes" id="UP000245728">
    <property type="component" value="Chromosome"/>
</dbReference>
<dbReference type="OrthoDB" id="245568at2"/>
<evidence type="ECO:0000313" key="4">
    <source>
        <dbReference type="Proteomes" id="UP000245728"/>
    </source>
</evidence>